<dbReference type="Proteomes" id="UP000193218">
    <property type="component" value="Unassembled WGS sequence"/>
</dbReference>
<reference evidence="5 6" key="1">
    <citation type="submission" date="2017-03" db="EMBL/GenBank/DDBJ databases">
        <title>Widespread Adenine N6-methylation of Active Genes in Fungi.</title>
        <authorList>
            <consortium name="DOE Joint Genome Institute"/>
            <person name="Mondo S.J."/>
            <person name="Dannebaum R.O."/>
            <person name="Kuo R.C."/>
            <person name="Louie K.B."/>
            <person name="Bewick A.J."/>
            <person name="Labutti K."/>
            <person name="Haridas S."/>
            <person name="Kuo A."/>
            <person name="Salamov A."/>
            <person name="Ahrendt S.R."/>
            <person name="Lau R."/>
            <person name="Bowen B.P."/>
            <person name="Lipzen A."/>
            <person name="Sullivan W."/>
            <person name="Andreopoulos W.B."/>
            <person name="Clum A."/>
            <person name="Lindquist E."/>
            <person name="Daum C."/>
            <person name="Northen T.R."/>
            <person name="Ramamoorthy G."/>
            <person name="Schmitz R.J."/>
            <person name="Gryganskyi A."/>
            <person name="Culley D."/>
            <person name="Magnuson J."/>
            <person name="James T.Y."/>
            <person name="O'Malley M.A."/>
            <person name="Stajich J.E."/>
            <person name="Spatafora J.W."/>
            <person name="Visel A."/>
            <person name="Grigoriev I.V."/>
        </authorList>
    </citation>
    <scope>NUCLEOTIDE SEQUENCE [LARGE SCALE GENOMIC DNA]</scope>
    <source>
        <strain evidence="5 6">NRRL Y-17943</strain>
    </source>
</reference>
<proteinExistence type="predicted"/>
<feature type="region of interest" description="Disordered" evidence="3">
    <location>
        <begin position="50"/>
        <end position="123"/>
    </location>
</feature>
<keyword evidence="6" id="KW-1185">Reference proteome</keyword>
<dbReference type="PANTHER" id="PTHR45929">
    <property type="entry name" value="JAK PATHWAY SIGNAL TRANSDUCTION ADAPTOR MOLECULE"/>
    <property type="match status" value="1"/>
</dbReference>
<evidence type="ECO:0000313" key="6">
    <source>
        <dbReference type="Proteomes" id="UP000193218"/>
    </source>
</evidence>
<dbReference type="EMBL" id="NBSH01000010">
    <property type="protein sequence ID" value="ORX35749.1"/>
    <property type="molecule type" value="Genomic_DNA"/>
</dbReference>
<evidence type="ECO:0000259" key="4">
    <source>
        <dbReference type="PROSITE" id="PS50002"/>
    </source>
</evidence>
<feature type="compositionally biased region" description="Low complexity" evidence="3">
    <location>
        <begin position="90"/>
        <end position="108"/>
    </location>
</feature>
<name>A0A1Y1UCL2_9TREE</name>
<sequence length="289" mass="31156">MSNMDSPGHSLTSHLINQTLSSIAILESLNIVSAADAHLIRQKLPPASGPFPALDSQGPTHPQSSVSNLPGSFSSLNLNNPPSSPHDYRSPQAPLPSSQSQQFSQTPSSPYPPPALPPRGRATESRARALWDYNGTAHDDLTFRSGDTVIIDEEVNEQWYRGRVIPQGQQYPLERSGLFPSNYIEKLAPQNMYSSPPPPPPQSHMVPYQGPGPMQQYGYDKPGQHMMPPPPHQMMAQPSSGPPTYVVQQEEHKKGRFGKMGGTIGTAFVTGAGWGAGSAVASEVVHAIL</sequence>
<gene>
    <name evidence="5" type="ORF">BD324DRAFT_75115</name>
</gene>
<dbReference type="CDD" id="cd00174">
    <property type="entry name" value="SH3"/>
    <property type="match status" value="1"/>
</dbReference>
<dbReference type="PANTHER" id="PTHR45929:SF7">
    <property type="entry name" value="LAS SEVENTEEN-BINDING PROTEIN 1"/>
    <property type="match status" value="1"/>
</dbReference>
<dbReference type="Gene3D" id="2.30.30.40">
    <property type="entry name" value="SH3 Domains"/>
    <property type="match status" value="1"/>
</dbReference>
<dbReference type="Pfam" id="PF00018">
    <property type="entry name" value="SH3_1"/>
    <property type="match status" value="1"/>
</dbReference>
<protein>
    <submittedName>
        <fullName evidence="5">SH3 domain-containing protein</fullName>
    </submittedName>
</protein>
<dbReference type="SUPFAM" id="SSF50044">
    <property type="entry name" value="SH3-domain"/>
    <property type="match status" value="1"/>
</dbReference>
<comment type="caution">
    <text evidence="5">The sequence shown here is derived from an EMBL/GenBank/DDBJ whole genome shotgun (WGS) entry which is preliminary data.</text>
</comment>
<organism evidence="5 6">
    <name type="scientific">Kockovaella imperatae</name>
    <dbReference type="NCBI Taxonomy" id="4999"/>
    <lineage>
        <taxon>Eukaryota</taxon>
        <taxon>Fungi</taxon>
        <taxon>Dikarya</taxon>
        <taxon>Basidiomycota</taxon>
        <taxon>Agaricomycotina</taxon>
        <taxon>Tremellomycetes</taxon>
        <taxon>Tremellales</taxon>
        <taxon>Cuniculitremaceae</taxon>
        <taxon>Kockovaella</taxon>
    </lineage>
</organism>
<dbReference type="SMART" id="SM00326">
    <property type="entry name" value="SH3"/>
    <property type="match status" value="1"/>
</dbReference>
<dbReference type="PROSITE" id="PS50002">
    <property type="entry name" value="SH3"/>
    <property type="match status" value="1"/>
</dbReference>
<dbReference type="RefSeq" id="XP_021869913.1">
    <property type="nucleotide sequence ID" value="XM_022019237.1"/>
</dbReference>
<dbReference type="AlphaFoldDB" id="A0A1Y1UCL2"/>
<evidence type="ECO:0000256" key="2">
    <source>
        <dbReference type="PROSITE-ProRule" id="PRU00192"/>
    </source>
</evidence>
<dbReference type="InterPro" id="IPR050670">
    <property type="entry name" value="STAM"/>
</dbReference>
<dbReference type="PRINTS" id="PR00452">
    <property type="entry name" value="SH3DOMAIN"/>
</dbReference>
<dbReference type="STRING" id="4999.A0A1Y1UCL2"/>
<keyword evidence="1 2" id="KW-0728">SH3 domain</keyword>
<dbReference type="OrthoDB" id="5983572at2759"/>
<feature type="domain" description="SH3" evidence="4">
    <location>
        <begin position="122"/>
        <end position="189"/>
    </location>
</feature>
<accession>A0A1Y1UCL2</accession>
<dbReference type="InterPro" id="IPR036028">
    <property type="entry name" value="SH3-like_dom_sf"/>
</dbReference>
<feature type="compositionally biased region" description="Low complexity" evidence="3">
    <location>
        <begin position="67"/>
        <end position="81"/>
    </location>
</feature>
<dbReference type="InParanoid" id="A0A1Y1UCL2"/>
<dbReference type="GeneID" id="33561046"/>
<evidence type="ECO:0000256" key="3">
    <source>
        <dbReference type="SAM" id="MobiDB-lite"/>
    </source>
</evidence>
<evidence type="ECO:0000256" key="1">
    <source>
        <dbReference type="ARBA" id="ARBA00022443"/>
    </source>
</evidence>
<dbReference type="FunCoup" id="A0A1Y1UCL2">
    <property type="interactions" value="58"/>
</dbReference>
<feature type="compositionally biased region" description="Polar residues" evidence="3">
    <location>
        <begin position="57"/>
        <end position="66"/>
    </location>
</feature>
<dbReference type="InterPro" id="IPR001452">
    <property type="entry name" value="SH3_domain"/>
</dbReference>
<evidence type="ECO:0000313" key="5">
    <source>
        <dbReference type="EMBL" id="ORX35749.1"/>
    </source>
</evidence>